<sequence>MPKAKVFSTFFYSEEPRRFCSDSPLVDLKVPPSRLDADLEFCKSKVASKKMAFFAIYRLCLDLTLISQSPQQKPLHCSFVPWLKTQGIDGKRGYYLLLPDRISNRSSAITHCSFRLEKVG</sequence>
<reference evidence="1 2" key="1">
    <citation type="journal article" date="2019" name="Genome Biol. Evol.">
        <title>Insights into the evolution of the New World diploid cottons (Gossypium, subgenus Houzingenia) based on genome sequencing.</title>
        <authorList>
            <person name="Grover C.E."/>
            <person name="Arick M.A. 2nd"/>
            <person name="Thrash A."/>
            <person name="Conover J.L."/>
            <person name="Sanders W.S."/>
            <person name="Peterson D.G."/>
            <person name="Frelichowski J.E."/>
            <person name="Scheffler J.A."/>
            <person name="Scheffler B.E."/>
            <person name="Wendel J.F."/>
        </authorList>
    </citation>
    <scope>NUCLEOTIDE SEQUENCE [LARGE SCALE GENOMIC DNA]</scope>
    <source>
        <strain evidence="1">185</strain>
        <tissue evidence="1">Leaf</tissue>
    </source>
</reference>
<keyword evidence="2" id="KW-1185">Reference proteome</keyword>
<gene>
    <name evidence="1" type="ORF">Goari_027381</name>
</gene>
<proteinExistence type="predicted"/>
<dbReference type="AlphaFoldDB" id="A0A7J8YUA5"/>
<evidence type="ECO:0000313" key="1">
    <source>
        <dbReference type="EMBL" id="MBA0703161.1"/>
    </source>
</evidence>
<feature type="non-terminal residue" evidence="1">
    <location>
        <position position="1"/>
    </location>
</feature>
<dbReference type="Proteomes" id="UP000593577">
    <property type="component" value="Unassembled WGS sequence"/>
</dbReference>
<accession>A0A7J8YUA5</accession>
<evidence type="ECO:0000313" key="2">
    <source>
        <dbReference type="Proteomes" id="UP000593577"/>
    </source>
</evidence>
<comment type="caution">
    <text evidence="1">The sequence shown here is derived from an EMBL/GenBank/DDBJ whole genome shotgun (WGS) entry which is preliminary data.</text>
</comment>
<protein>
    <submittedName>
        <fullName evidence="1">Uncharacterized protein</fullName>
    </submittedName>
</protein>
<name>A0A7J8YUA5_GOSAI</name>
<organism evidence="1 2">
    <name type="scientific">Gossypium aridum</name>
    <name type="common">American cotton</name>
    <name type="synonym">Erioxylum aridum</name>
    <dbReference type="NCBI Taxonomy" id="34290"/>
    <lineage>
        <taxon>Eukaryota</taxon>
        <taxon>Viridiplantae</taxon>
        <taxon>Streptophyta</taxon>
        <taxon>Embryophyta</taxon>
        <taxon>Tracheophyta</taxon>
        <taxon>Spermatophyta</taxon>
        <taxon>Magnoliopsida</taxon>
        <taxon>eudicotyledons</taxon>
        <taxon>Gunneridae</taxon>
        <taxon>Pentapetalae</taxon>
        <taxon>rosids</taxon>
        <taxon>malvids</taxon>
        <taxon>Malvales</taxon>
        <taxon>Malvaceae</taxon>
        <taxon>Malvoideae</taxon>
        <taxon>Gossypium</taxon>
    </lineage>
</organism>
<dbReference type="EMBL" id="JABFAA010356871">
    <property type="protein sequence ID" value="MBA0703161.1"/>
    <property type="molecule type" value="Genomic_DNA"/>
</dbReference>